<gene>
    <name evidence="1" type="ordered locus">Os01g0921550</name>
    <name evidence="1" type="ORF">OSNPB_010921550</name>
</gene>
<reference evidence="1 2" key="2">
    <citation type="journal article" date="2013" name="Plant Cell Physiol.">
        <title>Rice Annotation Project Database (RAP-DB): an integrative and interactive database for rice genomics.</title>
        <authorList>
            <person name="Sakai H."/>
            <person name="Lee S.S."/>
            <person name="Tanaka T."/>
            <person name="Numa H."/>
            <person name="Kim J."/>
            <person name="Kawahara Y."/>
            <person name="Wakimoto H."/>
            <person name="Yang C.C."/>
            <person name="Iwamoto M."/>
            <person name="Abe T."/>
            <person name="Yamada Y."/>
            <person name="Muto A."/>
            <person name="Inokuchi H."/>
            <person name="Ikemura T."/>
            <person name="Matsumoto T."/>
            <person name="Sasaki T."/>
            <person name="Itoh T."/>
        </authorList>
    </citation>
    <scope>NUCLEOTIDE SEQUENCE [LARGE SCALE GENOMIC DNA]</scope>
    <source>
        <strain evidence="2">cv. Nipponbare</strain>
    </source>
</reference>
<evidence type="ECO:0000313" key="1">
    <source>
        <dbReference type="EMBL" id="BAS75943.1"/>
    </source>
</evidence>
<organism evidence="1 2">
    <name type="scientific">Oryza sativa subsp. japonica</name>
    <name type="common">Rice</name>
    <dbReference type="NCBI Taxonomy" id="39947"/>
    <lineage>
        <taxon>Eukaryota</taxon>
        <taxon>Viridiplantae</taxon>
        <taxon>Streptophyta</taxon>
        <taxon>Embryophyta</taxon>
        <taxon>Tracheophyta</taxon>
        <taxon>Spermatophyta</taxon>
        <taxon>Magnoliopsida</taxon>
        <taxon>Liliopsida</taxon>
        <taxon>Poales</taxon>
        <taxon>Poaceae</taxon>
        <taxon>BOP clade</taxon>
        <taxon>Oryzoideae</taxon>
        <taxon>Oryzeae</taxon>
        <taxon>Oryzinae</taxon>
        <taxon>Oryza</taxon>
        <taxon>Oryza sativa</taxon>
    </lineage>
</organism>
<dbReference type="PaxDb" id="39947-A0A0P0VC82"/>
<dbReference type="Gramene" id="Os01t0921550-00">
    <property type="protein sequence ID" value="Os01t0921550-00"/>
    <property type="gene ID" value="Os01g0921550"/>
</dbReference>
<dbReference type="EMBL" id="AP014957">
    <property type="protein sequence ID" value="BAS75943.1"/>
    <property type="molecule type" value="Genomic_DNA"/>
</dbReference>
<evidence type="ECO:0000313" key="2">
    <source>
        <dbReference type="Proteomes" id="UP000059680"/>
    </source>
</evidence>
<reference evidence="1 2" key="3">
    <citation type="journal article" date="2013" name="Rice">
        <title>Improvement of the Oryza sativa Nipponbare reference genome using next generation sequence and optical map data.</title>
        <authorList>
            <person name="Kawahara Y."/>
            <person name="de la Bastide M."/>
            <person name="Hamilton J.P."/>
            <person name="Kanamori H."/>
            <person name="McCombie W.R."/>
            <person name="Ouyang S."/>
            <person name="Schwartz D.C."/>
            <person name="Tanaka T."/>
            <person name="Wu J."/>
            <person name="Zhou S."/>
            <person name="Childs K.L."/>
            <person name="Davidson R.M."/>
            <person name="Lin H."/>
            <person name="Quesada-Ocampo L."/>
            <person name="Vaillancourt B."/>
            <person name="Sakai H."/>
            <person name="Lee S.S."/>
            <person name="Kim J."/>
            <person name="Numa H."/>
            <person name="Itoh T."/>
            <person name="Buell C.R."/>
            <person name="Matsumoto T."/>
        </authorList>
    </citation>
    <scope>NUCLEOTIDE SEQUENCE [LARGE SCALE GENOMIC DNA]</scope>
    <source>
        <strain evidence="2">cv. Nipponbare</strain>
    </source>
</reference>
<protein>
    <submittedName>
        <fullName evidence="1">Os01g0921550 protein</fullName>
    </submittedName>
</protein>
<accession>A0A0P0VC82</accession>
<sequence length="178" mass="19236">MIRWRDRMSTASASVASEGISTTCAPSNVCGNDATGMASKQLLSRSRSLSCGWSRLSQMSSTLIPISASGLHRALPSGLSTTLSSPRHCSSFVLTSLLACIPDTSSSSTHAQCFLLLPRRHRDLSYVLPLQWLRARQVFRAPGLSLSHSPETTIAFQMGSIPPVGWAGRYFPPGPFRK</sequence>
<keyword evidence="2" id="KW-1185">Reference proteome</keyword>
<reference evidence="2" key="1">
    <citation type="journal article" date="2005" name="Nature">
        <title>The map-based sequence of the rice genome.</title>
        <authorList>
            <consortium name="International rice genome sequencing project (IRGSP)"/>
            <person name="Matsumoto T."/>
            <person name="Wu J."/>
            <person name="Kanamori H."/>
            <person name="Katayose Y."/>
            <person name="Fujisawa M."/>
            <person name="Namiki N."/>
            <person name="Mizuno H."/>
            <person name="Yamamoto K."/>
            <person name="Antonio B.A."/>
            <person name="Baba T."/>
            <person name="Sakata K."/>
            <person name="Nagamura Y."/>
            <person name="Aoki H."/>
            <person name="Arikawa K."/>
            <person name="Arita K."/>
            <person name="Bito T."/>
            <person name="Chiden Y."/>
            <person name="Fujitsuka N."/>
            <person name="Fukunaka R."/>
            <person name="Hamada M."/>
            <person name="Harada C."/>
            <person name="Hayashi A."/>
            <person name="Hijishita S."/>
            <person name="Honda M."/>
            <person name="Hosokawa S."/>
            <person name="Ichikawa Y."/>
            <person name="Idonuma A."/>
            <person name="Iijima M."/>
            <person name="Ikeda M."/>
            <person name="Ikeno M."/>
            <person name="Ito K."/>
            <person name="Ito S."/>
            <person name="Ito T."/>
            <person name="Ito Y."/>
            <person name="Ito Y."/>
            <person name="Iwabuchi A."/>
            <person name="Kamiya K."/>
            <person name="Karasawa W."/>
            <person name="Kurita K."/>
            <person name="Katagiri S."/>
            <person name="Kikuta A."/>
            <person name="Kobayashi H."/>
            <person name="Kobayashi N."/>
            <person name="Machita K."/>
            <person name="Maehara T."/>
            <person name="Masukawa M."/>
            <person name="Mizubayashi T."/>
            <person name="Mukai Y."/>
            <person name="Nagasaki H."/>
            <person name="Nagata Y."/>
            <person name="Naito S."/>
            <person name="Nakashima M."/>
            <person name="Nakama Y."/>
            <person name="Nakamichi Y."/>
            <person name="Nakamura M."/>
            <person name="Meguro A."/>
            <person name="Negishi M."/>
            <person name="Ohta I."/>
            <person name="Ohta T."/>
            <person name="Okamoto M."/>
            <person name="Ono N."/>
            <person name="Saji S."/>
            <person name="Sakaguchi M."/>
            <person name="Sakai K."/>
            <person name="Shibata M."/>
            <person name="Shimokawa T."/>
            <person name="Song J."/>
            <person name="Takazaki Y."/>
            <person name="Terasawa K."/>
            <person name="Tsugane M."/>
            <person name="Tsuji K."/>
            <person name="Ueda S."/>
            <person name="Waki K."/>
            <person name="Yamagata H."/>
            <person name="Yamamoto M."/>
            <person name="Yamamoto S."/>
            <person name="Yamane H."/>
            <person name="Yoshiki S."/>
            <person name="Yoshihara R."/>
            <person name="Yukawa K."/>
            <person name="Zhong H."/>
            <person name="Yano M."/>
            <person name="Yuan Q."/>
            <person name="Ouyang S."/>
            <person name="Liu J."/>
            <person name="Jones K.M."/>
            <person name="Gansberger K."/>
            <person name="Moffat K."/>
            <person name="Hill J."/>
            <person name="Bera J."/>
            <person name="Fadrosh D."/>
            <person name="Jin S."/>
            <person name="Johri S."/>
            <person name="Kim M."/>
            <person name="Overton L."/>
            <person name="Reardon M."/>
            <person name="Tsitrin T."/>
            <person name="Vuong H."/>
            <person name="Weaver B."/>
            <person name="Ciecko A."/>
            <person name="Tallon L."/>
            <person name="Jackson J."/>
            <person name="Pai G."/>
            <person name="Aken S.V."/>
            <person name="Utterback T."/>
            <person name="Reidmuller S."/>
            <person name="Feldblyum T."/>
            <person name="Hsiao J."/>
            <person name="Zismann V."/>
            <person name="Iobst S."/>
            <person name="de Vazeille A.R."/>
            <person name="Buell C.R."/>
            <person name="Ying K."/>
            <person name="Li Y."/>
            <person name="Lu T."/>
            <person name="Huang Y."/>
            <person name="Zhao Q."/>
            <person name="Feng Q."/>
            <person name="Zhang L."/>
            <person name="Zhu J."/>
            <person name="Weng Q."/>
            <person name="Mu J."/>
            <person name="Lu Y."/>
            <person name="Fan D."/>
            <person name="Liu Y."/>
            <person name="Guan J."/>
            <person name="Zhang Y."/>
            <person name="Yu S."/>
            <person name="Liu X."/>
            <person name="Zhang Y."/>
            <person name="Hong G."/>
            <person name="Han B."/>
            <person name="Choisne N."/>
            <person name="Demange N."/>
            <person name="Orjeda G."/>
            <person name="Samain S."/>
            <person name="Cattolico L."/>
            <person name="Pelletier E."/>
            <person name="Couloux A."/>
            <person name="Segurens B."/>
            <person name="Wincker P."/>
            <person name="D'Hont A."/>
            <person name="Scarpelli C."/>
            <person name="Weissenbach J."/>
            <person name="Salanoubat M."/>
            <person name="Quetier F."/>
            <person name="Yu Y."/>
            <person name="Kim H.R."/>
            <person name="Rambo T."/>
            <person name="Currie J."/>
            <person name="Collura K."/>
            <person name="Luo M."/>
            <person name="Yang T."/>
            <person name="Ammiraju J.S.S."/>
            <person name="Engler F."/>
            <person name="Soderlund C."/>
            <person name="Wing R.A."/>
            <person name="Palmer L.E."/>
            <person name="de la Bastide M."/>
            <person name="Spiegel L."/>
            <person name="Nascimento L."/>
            <person name="Zutavern T."/>
            <person name="O'Shaughnessy A."/>
            <person name="Dike S."/>
            <person name="Dedhia N."/>
            <person name="Preston R."/>
            <person name="Balija V."/>
            <person name="McCombie W.R."/>
            <person name="Chow T."/>
            <person name="Chen H."/>
            <person name="Chung M."/>
            <person name="Chen C."/>
            <person name="Shaw J."/>
            <person name="Wu H."/>
            <person name="Hsiao K."/>
            <person name="Chao Y."/>
            <person name="Chu M."/>
            <person name="Cheng C."/>
            <person name="Hour A."/>
            <person name="Lee P."/>
            <person name="Lin S."/>
            <person name="Lin Y."/>
            <person name="Liou J."/>
            <person name="Liu S."/>
            <person name="Hsing Y."/>
            <person name="Raghuvanshi S."/>
            <person name="Mohanty A."/>
            <person name="Bharti A.K."/>
            <person name="Gaur A."/>
            <person name="Gupta V."/>
            <person name="Kumar D."/>
            <person name="Ravi V."/>
            <person name="Vij S."/>
            <person name="Kapur A."/>
            <person name="Khurana P."/>
            <person name="Khurana P."/>
            <person name="Khurana J.P."/>
            <person name="Tyagi A.K."/>
            <person name="Gaikwad K."/>
            <person name="Singh A."/>
            <person name="Dalal V."/>
            <person name="Srivastava S."/>
            <person name="Dixit A."/>
            <person name="Pal A.K."/>
            <person name="Ghazi I.A."/>
            <person name="Yadav M."/>
            <person name="Pandit A."/>
            <person name="Bhargava A."/>
            <person name="Sureshbabu K."/>
            <person name="Batra K."/>
            <person name="Sharma T.R."/>
            <person name="Mohapatra T."/>
            <person name="Singh N.K."/>
            <person name="Messing J."/>
            <person name="Nelson A.B."/>
            <person name="Fuks G."/>
            <person name="Kavchok S."/>
            <person name="Keizer G."/>
            <person name="Linton E."/>
            <person name="Llaca V."/>
            <person name="Song R."/>
            <person name="Tanyolac B."/>
            <person name="Young S."/>
            <person name="Ho-Il K."/>
            <person name="Hahn J.H."/>
            <person name="Sangsakoo G."/>
            <person name="Vanavichit A."/>
            <person name="de Mattos Luiz.A.T."/>
            <person name="Zimmer P.D."/>
            <person name="Malone G."/>
            <person name="Dellagostin O."/>
            <person name="de Oliveira A.C."/>
            <person name="Bevan M."/>
            <person name="Bancroft I."/>
            <person name="Minx P."/>
            <person name="Cordum H."/>
            <person name="Wilson R."/>
            <person name="Cheng Z."/>
            <person name="Jin W."/>
            <person name="Jiang J."/>
            <person name="Leong S.A."/>
            <person name="Iwama H."/>
            <person name="Gojobori T."/>
            <person name="Itoh T."/>
            <person name="Niimura Y."/>
            <person name="Fujii Y."/>
            <person name="Habara T."/>
            <person name="Sakai H."/>
            <person name="Sato Y."/>
            <person name="Wilson G."/>
            <person name="Kumar K."/>
            <person name="McCouch S."/>
            <person name="Juretic N."/>
            <person name="Hoen D."/>
            <person name="Wright S."/>
            <person name="Bruskiewich R."/>
            <person name="Bureau T."/>
            <person name="Miyao A."/>
            <person name="Hirochika H."/>
            <person name="Nishikawa T."/>
            <person name="Kadowaki K."/>
            <person name="Sugiura M."/>
            <person name="Burr B."/>
            <person name="Sasaki T."/>
        </authorList>
    </citation>
    <scope>NUCLEOTIDE SEQUENCE [LARGE SCALE GENOMIC DNA]</scope>
    <source>
        <strain evidence="2">cv. Nipponbare</strain>
    </source>
</reference>
<dbReference type="InParanoid" id="A0A0P0VC82"/>
<dbReference type="AlphaFoldDB" id="A0A0P0VC82"/>
<dbReference type="Proteomes" id="UP000059680">
    <property type="component" value="Chromosome 1"/>
</dbReference>
<proteinExistence type="predicted"/>
<name>A0A0P0VC82_ORYSJ</name>